<dbReference type="Pfam" id="PF25547">
    <property type="entry name" value="WXG100_2"/>
    <property type="match status" value="1"/>
</dbReference>
<reference evidence="3" key="1">
    <citation type="submission" date="2021-01" db="EMBL/GenBank/DDBJ databases">
        <title>Whole genome shotgun sequence of Sphaerisporangium rufum NBRC 109079.</title>
        <authorList>
            <person name="Komaki H."/>
            <person name="Tamura T."/>
        </authorList>
    </citation>
    <scope>NUCLEOTIDE SEQUENCE</scope>
    <source>
        <strain evidence="3">NBRC 109079</strain>
    </source>
</reference>
<feature type="domain" description="Outer membrane channel protein CpnT-like N-terminal" evidence="2">
    <location>
        <begin position="175"/>
        <end position="296"/>
    </location>
</feature>
<dbReference type="Pfam" id="PF03372">
    <property type="entry name" value="Exo_endo_phos"/>
    <property type="match status" value="1"/>
</dbReference>
<accession>A0A919R153</accession>
<dbReference type="SUPFAM" id="SSF56219">
    <property type="entry name" value="DNase I-like"/>
    <property type="match status" value="1"/>
</dbReference>
<sequence>MFGAGAVPGAGERWVIQITERAAGAALDVSADAWVGAGRGLVAAADLLAGEVDAYCAALADAGHCYGTDALGYAAAEGGPRTPGLRPVLDETLHELAGAVTALRRAGAGLAAGGHGYTAAESAVSAMLRGAPAGRPVPDGAGHLVVADYRPPVTGAGMVRAVPPPDGWRQAIALVQIVTVGCEWPDGDGDALRSARDAAGALAGTVRSVRADAARHAAEVLAGTGAATDRFGAVWQELDRRLDQLAVRCGEIAGRCEMIARTIDAARLQFGLTVVFVLVTLAAAPVAGIGEIALLRLVAVQGARLRAVLVAARQALLGAWLAMGSDAIGQWAHIHHGLRDGFDARELRAAGGYGALGGLVAGAGRGAVAALGRRFTPLAPLAPLMRESSAAGYAARFGVDGTSGTAAVLAGQAVSGESPDVLAAVRLGYGSALVNTAADAAVPVRGFVRGQDIEVSTWNIGGGRTIRSTGRFDYVPGENLTPFAEALAGGPHATPPGSRGTPAGGRAARVVILQESHVSRDGSGASIAEKLGTVLGLPHVAETRMCPSHIDPASDFALAVLADGPVTGHTVHKLPDPDFPLRINGAGDPVVPLNRSLQVAELAAGPGQGRVFVGNTHTCPLDYLGHPGGYESGPGVGHARDIERLLLEALPRDRPLLLAGDYNTDDLLRVYPELAKALHLREALEVPATVPWGGTPDHLLYSPAFRVREVAVTVPPTDHYLSRVTLHYRPWRQLLVRLFGR</sequence>
<evidence type="ECO:0000313" key="3">
    <source>
        <dbReference type="EMBL" id="GII77433.1"/>
    </source>
</evidence>
<protein>
    <recommendedName>
        <fullName evidence="5">Endonuclease/exonuclease/phosphatase domain-containing protein</fullName>
    </recommendedName>
</protein>
<dbReference type="Gene3D" id="3.60.10.10">
    <property type="entry name" value="Endonuclease/exonuclease/phosphatase"/>
    <property type="match status" value="1"/>
</dbReference>
<comment type="caution">
    <text evidence="3">The sequence shown here is derived from an EMBL/GenBank/DDBJ whole genome shotgun (WGS) entry which is preliminary data.</text>
</comment>
<feature type="domain" description="Endonuclease/exonuclease/phosphatase" evidence="1">
    <location>
        <begin position="457"/>
        <end position="719"/>
    </location>
</feature>
<gene>
    <name evidence="3" type="ORF">Sru01_24150</name>
</gene>
<dbReference type="Proteomes" id="UP000655287">
    <property type="component" value="Unassembled WGS sequence"/>
</dbReference>
<organism evidence="3 4">
    <name type="scientific">Sphaerisporangium rufum</name>
    <dbReference type="NCBI Taxonomy" id="1381558"/>
    <lineage>
        <taxon>Bacteria</taxon>
        <taxon>Bacillati</taxon>
        <taxon>Actinomycetota</taxon>
        <taxon>Actinomycetes</taxon>
        <taxon>Streptosporangiales</taxon>
        <taxon>Streptosporangiaceae</taxon>
        <taxon>Sphaerisporangium</taxon>
    </lineage>
</organism>
<dbReference type="EMBL" id="BOOU01000036">
    <property type="protein sequence ID" value="GII77433.1"/>
    <property type="molecule type" value="Genomic_DNA"/>
</dbReference>
<dbReference type="InterPro" id="IPR057746">
    <property type="entry name" value="CpnT-like_N"/>
</dbReference>
<dbReference type="InterPro" id="IPR036691">
    <property type="entry name" value="Endo/exonu/phosph_ase_sf"/>
</dbReference>
<evidence type="ECO:0000313" key="4">
    <source>
        <dbReference type="Proteomes" id="UP000655287"/>
    </source>
</evidence>
<evidence type="ECO:0008006" key="5">
    <source>
        <dbReference type="Google" id="ProtNLM"/>
    </source>
</evidence>
<dbReference type="GO" id="GO:0003824">
    <property type="term" value="F:catalytic activity"/>
    <property type="evidence" value="ECO:0007669"/>
    <property type="project" value="InterPro"/>
</dbReference>
<dbReference type="InterPro" id="IPR005135">
    <property type="entry name" value="Endo/exonuclease/phosphatase"/>
</dbReference>
<proteinExistence type="predicted"/>
<name>A0A919R153_9ACTN</name>
<keyword evidence="4" id="KW-1185">Reference proteome</keyword>
<evidence type="ECO:0000259" key="2">
    <source>
        <dbReference type="Pfam" id="PF25547"/>
    </source>
</evidence>
<evidence type="ECO:0000259" key="1">
    <source>
        <dbReference type="Pfam" id="PF03372"/>
    </source>
</evidence>
<dbReference type="AlphaFoldDB" id="A0A919R153"/>